<evidence type="ECO:0000313" key="1">
    <source>
        <dbReference type="EMBL" id="KKN71443.1"/>
    </source>
</evidence>
<reference evidence="1" key="1">
    <citation type="journal article" date="2015" name="Nature">
        <title>Complex archaea that bridge the gap between prokaryotes and eukaryotes.</title>
        <authorList>
            <person name="Spang A."/>
            <person name="Saw J.H."/>
            <person name="Jorgensen S.L."/>
            <person name="Zaremba-Niedzwiedzka K."/>
            <person name="Martijn J."/>
            <person name="Lind A.E."/>
            <person name="van Eijk R."/>
            <person name="Schleper C."/>
            <person name="Guy L."/>
            <person name="Ettema T.J."/>
        </authorList>
    </citation>
    <scope>NUCLEOTIDE SEQUENCE</scope>
</reference>
<accession>A0A0F9W068</accession>
<organism evidence="1">
    <name type="scientific">marine sediment metagenome</name>
    <dbReference type="NCBI Taxonomy" id="412755"/>
    <lineage>
        <taxon>unclassified sequences</taxon>
        <taxon>metagenomes</taxon>
        <taxon>ecological metagenomes</taxon>
    </lineage>
</organism>
<proteinExistence type="predicted"/>
<dbReference type="AlphaFoldDB" id="A0A0F9W068"/>
<gene>
    <name evidence="1" type="ORF">LCGC14_0420220</name>
</gene>
<protein>
    <submittedName>
        <fullName evidence="1">Uncharacterized protein</fullName>
    </submittedName>
</protein>
<comment type="caution">
    <text evidence="1">The sequence shown here is derived from an EMBL/GenBank/DDBJ whole genome shotgun (WGS) entry which is preliminary data.</text>
</comment>
<dbReference type="EMBL" id="LAZR01000383">
    <property type="protein sequence ID" value="KKN71443.1"/>
    <property type="molecule type" value="Genomic_DNA"/>
</dbReference>
<name>A0A0F9W068_9ZZZZ</name>
<sequence>MIRLLHPKKISQEDHDKGMATPYELGYRMGQIEERNRMWADLHGTRTFVEGQVETILWREKF</sequence>